<protein>
    <recommendedName>
        <fullName evidence="1">non-specific serine/threonine protein kinase</fullName>
        <ecNumber evidence="1">2.7.11.1</ecNumber>
    </recommendedName>
</protein>
<accession>A0A7S4NU95</accession>
<organism evidence="13">
    <name type="scientific">Guillardia theta</name>
    <name type="common">Cryptophyte</name>
    <name type="synonym">Cryptomonas phi</name>
    <dbReference type="NCBI Taxonomy" id="55529"/>
    <lineage>
        <taxon>Eukaryota</taxon>
        <taxon>Cryptophyceae</taxon>
        <taxon>Pyrenomonadales</taxon>
        <taxon>Geminigeraceae</taxon>
        <taxon>Guillardia</taxon>
    </lineage>
</organism>
<feature type="binding site" evidence="9">
    <location>
        <position position="68"/>
    </location>
    <ligand>
        <name>ATP</name>
        <dbReference type="ChEBI" id="CHEBI:30616"/>
    </ligand>
</feature>
<evidence type="ECO:0000256" key="4">
    <source>
        <dbReference type="ARBA" id="ARBA00022741"/>
    </source>
</evidence>
<evidence type="ECO:0000256" key="3">
    <source>
        <dbReference type="ARBA" id="ARBA00022679"/>
    </source>
</evidence>
<name>A0A7S4NU95_GUITH</name>
<dbReference type="EC" id="2.7.11.1" evidence="1"/>
<dbReference type="PROSITE" id="PS00108">
    <property type="entry name" value="PROTEIN_KINASE_ST"/>
    <property type="match status" value="1"/>
</dbReference>
<dbReference type="InterPro" id="IPR008271">
    <property type="entry name" value="Ser/Thr_kinase_AS"/>
</dbReference>
<dbReference type="SMART" id="SM00220">
    <property type="entry name" value="S_TKc"/>
    <property type="match status" value="1"/>
</dbReference>
<sequence>MMDGEKMASPPPNGTETVLETATVTKIVRDDGVKMINTFEVVKKLGKGSFGKVKLCRNTHDGELYAIKVMDKNILRRKRQGMTNMLENVKKEIAIMKKLNHPHCVRMYEVIDDPDSNKLYLRLEYVSGGQCMPSENGTTPLPLEKAQSYFADLIIGLEYLHHNHVLHRDIKPENLLVTAEGRLKLADFGVSQHLGDDGDDLISKSAGTPAFMAPECCVPGSFHGKLADIWAAGVSLYFFVHGSCPFVNSNVMRLYEMIQEDPVTFKEGLPPPLLDLLKQILNKNPSERLKIAAIKEHEWFKPISESPNLGTPVAVSEAEIANAFSMSERVVLLVKIRERMLGRLRNVRNTIAERKGNGVDGKVEAEAPPVSIKEGEQQAVEIPEGMVEQVDSDDEGSKGEPTTSSRSESRCRIM</sequence>
<evidence type="ECO:0000256" key="5">
    <source>
        <dbReference type="ARBA" id="ARBA00022777"/>
    </source>
</evidence>
<keyword evidence="3" id="KW-0808">Transferase</keyword>
<dbReference type="InterPro" id="IPR011009">
    <property type="entry name" value="Kinase-like_dom_sf"/>
</dbReference>
<dbReference type="PANTHER" id="PTHR43895:SF150">
    <property type="entry name" value="SERINE_THREONINE-PROTEIN KINASE STK11"/>
    <property type="match status" value="1"/>
</dbReference>
<dbReference type="SUPFAM" id="SSF56112">
    <property type="entry name" value="Protein kinase-like (PK-like)"/>
    <property type="match status" value="1"/>
</dbReference>
<dbReference type="InterPro" id="IPR000719">
    <property type="entry name" value="Prot_kinase_dom"/>
</dbReference>
<dbReference type="GO" id="GO:0050793">
    <property type="term" value="P:regulation of developmental process"/>
    <property type="evidence" value="ECO:0007669"/>
    <property type="project" value="UniProtKB-ARBA"/>
</dbReference>
<evidence type="ECO:0000256" key="2">
    <source>
        <dbReference type="ARBA" id="ARBA00022527"/>
    </source>
</evidence>
<reference evidence="13" key="1">
    <citation type="submission" date="2021-01" db="EMBL/GenBank/DDBJ databases">
        <authorList>
            <person name="Corre E."/>
            <person name="Pelletier E."/>
            <person name="Niang G."/>
            <person name="Scheremetjew M."/>
            <person name="Finn R."/>
            <person name="Kale V."/>
            <person name="Holt S."/>
            <person name="Cochrane G."/>
            <person name="Meng A."/>
            <person name="Brown T."/>
            <person name="Cohen L."/>
        </authorList>
    </citation>
    <scope>NUCLEOTIDE SEQUENCE</scope>
    <source>
        <strain evidence="13">CCMP 2712</strain>
    </source>
</reference>
<proteinExistence type="inferred from homology"/>
<evidence type="ECO:0000256" key="6">
    <source>
        <dbReference type="ARBA" id="ARBA00022840"/>
    </source>
</evidence>
<dbReference type="GO" id="GO:0004674">
    <property type="term" value="F:protein serine/threonine kinase activity"/>
    <property type="evidence" value="ECO:0007669"/>
    <property type="project" value="UniProtKB-KW"/>
</dbReference>
<dbReference type="InterPro" id="IPR017441">
    <property type="entry name" value="Protein_kinase_ATP_BS"/>
</dbReference>
<dbReference type="GO" id="GO:0007165">
    <property type="term" value="P:signal transduction"/>
    <property type="evidence" value="ECO:0007669"/>
    <property type="project" value="TreeGrafter"/>
</dbReference>
<evidence type="ECO:0000256" key="1">
    <source>
        <dbReference type="ARBA" id="ARBA00012513"/>
    </source>
</evidence>
<feature type="region of interest" description="Disordered" evidence="11">
    <location>
        <begin position="360"/>
        <end position="414"/>
    </location>
</feature>
<comment type="catalytic activity">
    <reaction evidence="8">
        <text>L-seryl-[protein] + ATP = O-phospho-L-seryl-[protein] + ADP + H(+)</text>
        <dbReference type="Rhea" id="RHEA:17989"/>
        <dbReference type="Rhea" id="RHEA-COMP:9863"/>
        <dbReference type="Rhea" id="RHEA-COMP:11604"/>
        <dbReference type="ChEBI" id="CHEBI:15378"/>
        <dbReference type="ChEBI" id="CHEBI:29999"/>
        <dbReference type="ChEBI" id="CHEBI:30616"/>
        <dbReference type="ChEBI" id="CHEBI:83421"/>
        <dbReference type="ChEBI" id="CHEBI:456216"/>
        <dbReference type="EC" id="2.7.11.1"/>
    </reaction>
</comment>
<keyword evidence="4 9" id="KW-0547">Nucleotide-binding</keyword>
<evidence type="ECO:0000256" key="10">
    <source>
        <dbReference type="RuleBase" id="RU000304"/>
    </source>
</evidence>
<dbReference type="PANTHER" id="PTHR43895">
    <property type="entry name" value="CALCIUM/CALMODULIN-DEPENDENT PROTEIN KINASE KINASE-RELATED"/>
    <property type="match status" value="1"/>
</dbReference>
<dbReference type="Pfam" id="PF00069">
    <property type="entry name" value="Pkinase"/>
    <property type="match status" value="1"/>
</dbReference>
<evidence type="ECO:0000256" key="9">
    <source>
        <dbReference type="PROSITE-ProRule" id="PRU10141"/>
    </source>
</evidence>
<keyword evidence="6 9" id="KW-0067">ATP-binding</keyword>
<evidence type="ECO:0000256" key="11">
    <source>
        <dbReference type="SAM" id="MobiDB-lite"/>
    </source>
</evidence>
<dbReference type="AlphaFoldDB" id="A0A7S4NU95"/>
<evidence type="ECO:0000313" key="13">
    <source>
        <dbReference type="EMBL" id="CAE2310143.1"/>
    </source>
</evidence>
<evidence type="ECO:0000256" key="7">
    <source>
        <dbReference type="ARBA" id="ARBA00047899"/>
    </source>
</evidence>
<dbReference type="PROSITE" id="PS00107">
    <property type="entry name" value="PROTEIN_KINASE_ATP"/>
    <property type="match status" value="1"/>
</dbReference>
<comment type="similarity">
    <text evidence="10">Belongs to the protein kinase superfamily.</text>
</comment>
<feature type="domain" description="Protein kinase" evidence="12">
    <location>
        <begin position="39"/>
        <end position="300"/>
    </location>
</feature>
<dbReference type="PROSITE" id="PS50011">
    <property type="entry name" value="PROTEIN_KINASE_DOM"/>
    <property type="match status" value="1"/>
</dbReference>
<evidence type="ECO:0000259" key="12">
    <source>
        <dbReference type="PROSITE" id="PS50011"/>
    </source>
</evidence>
<dbReference type="CDD" id="cd14008">
    <property type="entry name" value="STKc_LKB1_CaMKK"/>
    <property type="match status" value="1"/>
</dbReference>
<dbReference type="EMBL" id="HBKN01027022">
    <property type="protein sequence ID" value="CAE2310143.1"/>
    <property type="molecule type" value="Transcribed_RNA"/>
</dbReference>
<dbReference type="FunFam" id="1.10.510.10:FF:000571">
    <property type="entry name" value="Maternal embryonic leucine zipper kinase"/>
    <property type="match status" value="1"/>
</dbReference>
<comment type="catalytic activity">
    <reaction evidence="7">
        <text>L-threonyl-[protein] + ATP = O-phospho-L-threonyl-[protein] + ADP + H(+)</text>
        <dbReference type="Rhea" id="RHEA:46608"/>
        <dbReference type="Rhea" id="RHEA-COMP:11060"/>
        <dbReference type="Rhea" id="RHEA-COMP:11605"/>
        <dbReference type="ChEBI" id="CHEBI:15378"/>
        <dbReference type="ChEBI" id="CHEBI:30013"/>
        <dbReference type="ChEBI" id="CHEBI:30616"/>
        <dbReference type="ChEBI" id="CHEBI:61977"/>
        <dbReference type="ChEBI" id="CHEBI:456216"/>
        <dbReference type="EC" id="2.7.11.1"/>
    </reaction>
</comment>
<keyword evidence="5" id="KW-0418">Kinase</keyword>
<evidence type="ECO:0000256" key="8">
    <source>
        <dbReference type="ARBA" id="ARBA00048679"/>
    </source>
</evidence>
<gene>
    <name evidence="13" type="ORF">GTHE00462_LOCUS20890</name>
</gene>
<dbReference type="Gene3D" id="1.10.510.10">
    <property type="entry name" value="Transferase(Phosphotransferase) domain 1"/>
    <property type="match status" value="1"/>
</dbReference>
<dbReference type="FunFam" id="3.30.200.20:FF:000206">
    <property type="entry name" value="Serine/threonine-protein kinase Ssp1"/>
    <property type="match status" value="1"/>
</dbReference>
<dbReference type="GO" id="GO:0005524">
    <property type="term" value="F:ATP binding"/>
    <property type="evidence" value="ECO:0007669"/>
    <property type="project" value="UniProtKB-UniRule"/>
</dbReference>
<keyword evidence="2 10" id="KW-0723">Serine/threonine-protein kinase</keyword>